<feature type="signal peptide" evidence="1">
    <location>
        <begin position="1"/>
        <end position="19"/>
    </location>
</feature>
<dbReference type="Proteomes" id="UP000053820">
    <property type="component" value="Unassembled WGS sequence"/>
</dbReference>
<dbReference type="EMBL" id="KN839847">
    <property type="protein sequence ID" value="KIJ64244.1"/>
    <property type="molecule type" value="Genomic_DNA"/>
</dbReference>
<evidence type="ECO:0000256" key="1">
    <source>
        <dbReference type="SAM" id="SignalP"/>
    </source>
</evidence>
<keyword evidence="3" id="KW-1185">Reference proteome</keyword>
<dbReference type="OrthoDB" id="2676384at2759"/>
<organism evidence="2 3">
    <name type="scientific">Hydnomerulius pinastri MD-312</name>
    <dbReference type="NCBI Taxonomy" id="994086"/>
    <lineage>
        <taxon>Eukaryota</taxon>
        <taxon>Fungi</taxon>
        <taxon>Dikarya</taxon>
        <taxon>Basidiomycota</taxon>
        <taxon>Agaricomycotina</taxon>
        <taxon>Agaricomycetes</taxon>
        <taxon>Agaricomycetidae</taxon>
        <taxon>Boletales</taxon>
        <taxon>Boletales incertae sedis</taxon>
        <taxon>Leucogyrophana</taxon>
    </lineage>
</organism>
<reference evidence="2 3" key="1">
    <citation type="submission" date="2014-04" db="EMBL/GenBank/DDBJ databases">
        <title>Evolutionary Origins and Diversification of the Mycorrhizal Mutualists.</title>
        <authorList>
            <consortium name="DOE Joint Genome Institute"/>
            <consortium name="Mycorrhizal Genomics Consortium"/>
            <person name="Kohler A."/>
            <person name="Kuo A."/>
            <person name="Nagy L.G."/>
            <person name="Floudas D."/>
            <person name="Copeland A."/>
            <person name="Barry K.W."/>
            <person name="Cichocki N."/>
            <person name="Veneault-Fourrey C."/>
            <person name="LaButti K."/>
            <person name="Lindquist E.A."/>
            <person name="Lipzen A."/>
            <person name="Lundell T."/>
            <person name="Morin E."/>
            <person name="Murat C."/>
            <person name="Riley R."/>
            <person name="Ohm R."/>
            <person name="Sun H."/>
            <person name="Tunlid A."/>
            <person name="Henrissat B."/>
            <person name="Grigoriev I.V."/>
            <person name="Hibbett D.S."/>
            <person name="Martin F."/>
        </authorList>
    </citation>
    <scope>NUCLEOTIDE SEQUENCE [LARGE SCALE GENOMIC DNA]</scope>
    <source>
        <strain evidence="2 3">MD-312</strain>
    </source>
</reference>
<sequence length="73" mass="8569">MSVINVLLIFLLPIQYSELLHTYQVVMHTILATRMQLHLRKIDRRIYVSGQLSDESLPPMSFSQLHLFDEEQA</sequence>
<evidence type="ECO:0000313" key="3">
    <source>
        <dbReference type="Proteomes" id="UP000053820"/>
    </source>
</evidence>
<protein>
    <submittedName>
        <fullName evidence="2">Uncharacterized protein</fullName>
    </submittedName>
</protein>
<feature type="chain" id="PRO_5002204743" evidence="1">
    <location>
        <begin position="20"/>
        <end position="73"/>
    </location>
</feature>
<evidence type="ECO:0000313" key="2">
    <source>
        <dbReference type="EMBL" id="KIJ64244.1"/>
    </source>
</evidence>
<dbReference type="HOGENOM" id="CLU_2740753_0_0_1"/>
<gene>
    <name evidence="2" type="ORF">HYDPIDRAFT_28678</name>
</gene>
<dbReference type="AlphaFoldDB" id="A0A0C9VFH0"/>
<accession>A0A0C9VFH0</accession>
<keyword evidence="1" id="KW-0732">Signal</keyword>
<name>A0A0C9VFH0_9AGAM</name>
<proteinExistence type="predicted"/>